<dbReference type="InterPro" id="IPR022656">
    <property type="entry name" value="XPA_C"/>
</dbReference>
<dbReference type="AlphaFoldDB" id="A0A7R9U9T2"/>
<name>A0A7R9U9T2_9STRA</name>
<evidence type="ECO:0000259" key="5">
    <source>
        <dbReference type="Pfam" id="PF05181"/>
    </source>
</evidence>
<feature type="coiled-coil region" evidence="4">
    <location>
        <begin position="87"/>
        <end position="114"/>
    </location>
</feature>
<evidence type="ECO:0000313" key="6">
    <source>
        <dbReference type="EMBL" id="CAD8257555.1"/>
    </source>
</evidence>
<dbReference type="GO" id="GO:0005634">
    <property type="term" value="C:nucleus"/>
    <property type="evidence" value="ECO:0007669"/>
    <property type="project" value="UniProtKB-SubCell"/>
</dbReference>
<dbReference type="SUPFAM" id="SSF46955">
    <property type="entry name" value="Putative DNA-binding domain"/>
    <property type="match status" value="1"/>
</dbReference>
<feature type="domain" description="XPA C-terminal" evidence="5">
    <location>
        <begin position="38"/>
        <end position="76"/>
    </location>
</feature>
<evidence type="ECO:0000256" key="1">
    <source>
        <dbReference type="ARBA" id="ARBA00004123"/>
    </source>
</evidence>
<protein>
    <recommendedName>
        <fullName evidence="5">XPA C-terminal domain-containing protein</fullName>
    </recommendedName>
</protein>
<organism evidence="6">
    <name type="scientific">Pinguiococcus pyrenoidosus</name>
    <dbReference type="NCBI Taxonomy" id="172671"/>
    <lineage>
        <taxon>Eukaryota</taxon>
        <taxon>Sar</taxon>
        <taxon>Stramenopiles</taxon>
        <taxon>Ochrophyta</taxon>
        <taxon>Pinguiophyceae</taxon>
        <taxon>Pinguiochrysidales</taxon>
        <taxon>Pinguiochrysidaceae</taxon>
        <taxon>Pinguiococcus</taxon>
    </lineage>
</organism>
<dbReference type="InterPro" id="IPR009061">
    <property type="entry name" value="DNA-bd_dom_put_sf"/>
</dbReference>
<comment type="subcellular location">
    <subcellularLocation>
        <location evidence="1">Nucleus</location>
    </subcellularLocation>
</comment>
<keyword evidence="3" id="KW-0539">Nucleus</keyword>
<proteinExistence type="predicted"/>
<keyword evidence="4" id="KW-0175">Coiled coil</keyword>
<dbReference type="Pfam" id="PF05181">
    <property type="entry name" value="XPA_C"/>
    <property type="match status" value="1"/>
</dbReference>
<accession>A0A7R9U9T2</accession>
<dbReference type="InterPro" id="IPR037129">
    <property type="entry name" value="XPA_sf"/>
</dbReference>
<sequence length="423" mass="48852">MIRPASSFQGLAEPHESRKRQRKVRWIESVEELGRRFLCNKTRALKSYGLDDADLQEIDVIQAPNPHHPARSMQLFEFEDVERLSRRKQLRKQQASMQRREDELEERLRRLARGKMAVSRLPECFREYVFGDYVKRLEQTKTAKQYGSIKKDYAAALRVAKLPPKWHKTWVLPYLRGGKERKREHEELEVLRKAFVHALADSERRLQFFSMVVFKYYVLQFLTASDVASLVIAYDKEKIFEEYSGIKHIPREYRCLKKRVRDLCGDAFDATTFDALVYRRGGPPRLHGQENSPEFCKMCERPFHPSCGILALARAASVVMTTTQEQRREMLEKALGKSYGTASLPPCVEDFIKGSFLGSIDEVEASVRLFRFCEEHGCPESFDTLSHGMGVMVVKETMTWAQASEAAKNFVVNVHLDGNDEGG</sequence>
<dbReference type="Gene3D" id="3.90.530.10">
    <property type="entry name" value="XPA C-terminal domain"/>
    <property type="match status" value="1"/>
</dbReference>
<evidence type="ECO:0000256" key="4">
    <source>
        <dbReference type="SAM" id="Coils"/>
    </source>
</evidence>
<evidence type="ECO:0000256" key="2">
    <source>
        <dbReference type="ARBA" id="ARBA00022833"/>
    </source>
</evidence>
<keyword evidence="2" id="KW-0862">Zinc</keyword>
<evidence type="ECO:0000256" key="3">
    <source>
        <dbReference type="ARBA" id="ARBA00023242"/>
    </source>
</evidence>
<dbReference type="EMBL" id="HBEA01009166">
    <property type="protein sequence ID" value="CAD8257555.1"/>
    <property type="molecule type" value="Transcribed_RNA"/>
</dbReference>
<gene>
    <name evidence="6" type="ORF">PPYR1160_LOCUS7048</name>
</gene>
<reference evidence="6" key="1">
    <citation type="submission" date="2021-01" db="EMBL/GenBank/DDBJ databases">
        <authorList>
            <person name="Corre E."/>
            <person name="Pelletier E."/>
            <person name="Niang G."/>
            <person name="Scheremetjew M."/>
            <person name="Finn R."/>
            <person name="Kale V."/>
            <person name="Holt S."/>
            <person name="Cochrane G."/>
            <person name="Meng A."/>
            <person name="Brown T."/>
            <person name="Cohen L."/>
        </authorList>
    </citation>
    <scope>NUCLEOTIDE SEQUENCE</scope>
    <source>
        <strain evidence="6">CCMP2078</strain>
    </source>
</reference>
<dbReference type="CDD" id="cd21075">
    <property type="entry name" value="DBD_XPA-like"/>
    <property type="match status" value="1"/>
</dbReference>